<comment type="subcellular location">
    <subcellularLocation>
        <location evidence="1">Membrane</location>
    </subcellularLocation>
</comment>
<dbReference type="EMBL" id="JAIWYP010000005">
    <property type="protein sequence ID" value="KAH3821475.1"/>
    <property type="molecule type" value="Genomic_DNA"/>
</dbReference>
<keyword evidence="8" id="KW-1185">Reference proteome</keyword>
<dbReference type="GO" id="GO:0016020">
    <property type="term" value="C:membrane"/>
    <property type="evidence" value="ECO:0007669"/>
    <property type="project" value="UniProtKB-SubCell"/>
</dbReference>
<evidence type="ECO:0000313" key="7">
    <source>
        <dbReference type="EMBL" id="KAH3821475.1"/>
    </source>
</evidence>
<evidence type="ECO:0000256" key="4">
    <source>
        <dbReference type="ARBA" id="ARBA00023136"/>
    </source>
</evidence>
<reference evidence="7" key="2">
    <citation type="submission" date="2020-11" db="EMBL/GenBank/DDBJ databases">
        <authorList>
            <person name="McCartney M.A."/>
            <person name="Auch B."/>
            <person name="Kono T."/>
            <person name="Mallez S."/>
            <person name="Becker A."/>
            <person name="Gohl D.M."/>
            <person name="Silverstein K.A.T."/>
            <person name="Koren S."/>
            <person name="Bechman K.B."/>
            <person name="Herman A."/>
            <person name="Abrahante J.E."/>
            <person name="Garbe J."/>
        </authorList>
    </citation>
    <scope>NUCLEOTIDE SEQUENCE</scope>
    <source>
        <strain evidence="7">Duluth1</strain>
        <tissue evidence="7">Whole animal</tissue>
    </source>
</reference>
<dbReference type="Proteomes" id="UP000828390">
    <property type="component" value="Unassembled WGS sequence"/>
</dbReference>
<feature type="domain" description="G-protein coupled receptors family 1 profile" evidence="6">
    <location>
        <begin position="1"/>
        <end position="184"/>
    </location>
</feature>
<dbReference type="PROSITE" id="PS50262">
    <property type="entry name" value="G_PROTEIN_RECEP_F1_2"/>
    <property type="match status" value="1"/>
</dbReference>
<feature type="transmembrane region" description="Helical" evidence="5">
    <location>
        <begin position="93"/>
        <end position="115"/>
    </location>
</feature>
<evidence type="ECO:0000256" key="5">
    <source>
        <dbReference type="SAM" id="Phobius"/>
    </source>
</evidence>
<feature type="transmembrane region" description="Helical" evidence="5">
    <location>
        <begin position="51"/>
        <end position="73"/>
    </location>
</feature>
<keyword evidence="4 5" id="KW-0472">Membrane</keyword>
<sequence length="224" mass="25565">MNILVQVTSINAAFLAYVTVGMMSLDRLILFYDPNFYLRHVSSKLVKTIAYCVWLAATLLYFSIRFLVCFLQTEDFSLYHVTGKCNTIANNGYIAGIAVTLFIAILCYIKIFLLIKSDVKLSMRTTVSMKHYKATSAVFVYLVIIILTSAGYLLVIKLNLSHVALRLGLDSITTVNCILDPFVYVLWFKECRMEMLKMLSVCLPNVPSLKRRIENMRKDIFHIA</sequence>
<name>A0A9D4GTX8_DREPO</name>
<protein>
    <recommendedName>
        <fullName evidence="6">G-protein coupled receptors family 1 profile domain-containing protein</fullName>
    </recommendedName>
</protein>
<keyword evidence="2 5" id="KW-0812">Transmembrane</keyword>
<evidence type="ECO:0000256" key="3">
    <source>
        <dbReference type="ARBA" id="ARBA00022989"/>
    </source>
</evidence>
<dbReference type="InterPro" id="IPR017452">
    <property type="entry name" value="GPCR_Rhodpsn_7TM"/>
</dbReference>
<evidence type="ECO:0000259" key="6">
    <source>
        <dbReference type="PROSITE" id="PS50262"/>
    </source>
</evidence>
<accession>A0A9D4GTX8</accession>
<organism evidence="7 8">
    <name type="scientific">Dreissena polymorpha</name>
    <name type="common">Zebra mussel</name>
    <name type="synonym">Mytilus polymorpha</name>
    <dbReference type="NCBI Taxonomy" id="45954"/>
    <lineage>
        <taxon>Eukaryota</taxon>
        <taxon>Metazoa</taxon>
        <taxon>Spiralia</taxon>
        <taxon>Lophotrochozoa</taxon>
        <taxon>Mollusca</taxon>
        <taxon>Bivalvia</taxon>
        <taxon>Autobranchia</taxon>
        <taxon>Heteroconchia</taxon>
        <taxon>Euheterodonta</taxon>
        <taxon>Imparidentia</taxon>
        <taxon>Neoheterodontei</taxon>
        <taxon>Myida</taxon>
        <taxon>Dreissenoidea</taxon>
        <taxon>Dreissenidae</taxon>
        <taxon>Dreissena</taxon>
    </lineage>
</organism>
<evidence type="ECO:0000256" key="1">
    <source>
        <dbReference type="ARBA" id="ARBA00004370"/>
    </source>
</evidence>
<dbReference type="Gene3D" id="1.20.1070.10">
    <property type="entry name" value="Rhodopsin 7-helix transmembrane proteins"/>
    <property type="match status" value="1"/>
</dbReference>
<evidence type="ECO:0000313" key="8">
    <source>
        <dbReference type="Proteomes" id="UP000828390"/>
    </source>
</evidence>
<gene>
    <name evidence="7" type="ORF">DPMN_123239</name>
</gene>
<proteinExistence type="predicted"/>
<keyword evidence="3 5" id="KW-1133">Transmembrane helix</keyword>
<comment type="caution">
    <text evidence="7">The sequence shown here is derived from an EMBL/GenBank/DDBJ whole genome shotgun (WGS) entry which is preliminary data.</text>
</comment>
<reference evidence="7" key="1">
    <citation type="journal article" date="2019" name="bioRxiv">
        <title>The Genome of the Zebra Mussel, Dreissena polymorpha: A Resource for Invasive Species Research.</title>
        <authorList>
            <person name="McCartney M.A."/>
            <person name="Auch B."/>
            <person name="Kono T."/>
            <person name="Mallez S."/>
            <person name="Zhang Y."/>
            <person name="Obille A."/>
            <person name="Becker A."/>
            <person name="Abrahante J.E."/>
            <person name="Garbe J."/>
            <person name="Badalamenti J.P."/>
            <person name="Herman A."/>
            <person name="Mangelson H."/>
            <person name="Liachko I."/>
            <person name="Sullivan S."/>
            <person name="Sone E.D."/>
            <person name="Koren S."/>
            <person name="Silverstein K.A.T."/>
            <person name="Beckman K.B."/>
            <person name="Gohl D.M."/>
        </authorList>
    </citation>
    <scope>NUCLEOTIDE SEQUENCE</scope>
    <source>
        <strain evidence="7">Duluth1</strain>
        <tissue evidence="7">Whole animal</tissue>
    </source>
</reference>
<feature type="transmembrane region" description="Helical" evidence="5">
    <location>
        <begin position="136"/>
        <end position="155"/>
    </location>
</feature>
<feature type="transmembrane region" description="Helical" evidence="5">
    <location>
        <begin position="12"/>
        <end position="30"/>
    </location>
</feature>
<dbReference type="SUPFAM" id="SSF81321">
    <property type="entry name" value="Family A G protein-coupled receptor-like"/>
    <property type="match status" value="1"/>
</dbReference>
<dbReference type="AlphaFoldDB" id="A0A9D4GTX8"/>
<evidence type="ECO:0000256" key="2">
    <source>
        <dbReference type="ARBA" id="ARBA00022692"/>
    </source>
</evidence>